<dbReference type="InterPro" id="IPR036804">
    <property type="entry name" value="CheR_N_sf"/>
</dbReference>
<keyword evidence="2 5" id="KW-0489">Methyltransferase</keyword>
<keyword evidence="4 5" id="KW-0949">S-adenosyl-L-methionine</keyword>
<evidence type="ECO:0000256" key="6">
    <source>
        <dbReference type="SAM" id="MobiDB-lite"/>
    </source>
</evidence>
<evidence type="ECO:0000256" key="2">
    <source>
        <dbReference type="ARBA" id="ARBA00022603"/>
    </source>
</evidence>
<dbReference type="PIRSF" id="PIRSF000410">
    <property type="entry name" value="CheR"/>
    <property type="match status" value="1"/>
</dbReference>
<dbReference type="PANTHER" id="PTHR24422">
    <property type="entry name" value="CHEMOTAXIS PROTEIN METHYLTRANSFERASE"/>
    <property type="match status" value="1"/>
</dbReference>
<dbReference type="Pfam" id="PF03705">
    <property type="entry name" value="CheR_N"/>
    <property type="match status" value="1"/>
</dbReference>
<feature type="domain" description="CheR-type methyltransferase" evidence="7">
    <location>
        <begin position="26"/>
        <end position="303"/>
    </location>
</feature>
<dbReference type="InterPro" id="IPR022641">
    <property type="entry name" value="CheR_N"/>
</dbReference>
<dbReference type="SUPFAM" id="SSF47757">
    <property type="entry name" value="Chemotaxis receptor methyltransferase CheR, N-terminal domain"/>
    <property type="match status" value="1"/>
</dbReference>
<organism evidence="8 9">
    <name type="scientific">Fulvimarina uroteuthidis</name>
    <dbReference type="NCBI Taxonomy" id="3098149"/>
    <lineage>
        <taxon>Bacteria</taxon>
        <taxon>Pseudomonadati</taxon>
        <taxon>Pseudomonadota</taxon>
        <taxon>Alphaproteobacteria</taxon>
        <taxon>Hyphomicrobiales</taxon>
        <taxon>Aurantimonadaceae</taxon>
        <taxon>Fulvimarina</taxon>
    </lineage>
</organism>
<evidence type="ECO:0000259" key="7">
    <source>
        <dbReference type="PROSITE" id="PS50123"/>
    </source>
</evidence>
<evidence type="ECO:0000313" key="9">
    <source>
        <dbReference type="Proteomes" id="UP001294412"/>
    </source>
</evidence>
<dbReference type="InterPro" id="IPR050903">
    <property type="entry name" value="Bact_Chemotaxis_MeTrfase"/>
</dbReference>
<evidence type="ECO:0000256" key="1">
    <source>
        <dbReference type="ARBA" id="ARBA00001541"/>
    </source>
</evidence>
<dbReference type="PRINTS" id="PR00996">
    <property type="entry name" value="CHERMTFRASE"/>
</dbReference>
<dbReference type="EC" id="2.1.1.80" evidence="5"/>
<evidence type="ECO:0000256" key="5">
    <source>
        <dbReference type="PIRNR" id="PIRNR000410"/>
    </source>
</evidence>
<dbReference type="SUPFAM" id="SSF53335">
    <property type="entry name" value="S-adenosyl-L-methionine-dependent methyltransferases"/>
    <property type="match status" value="1"/>
</dbReference>
<evidence type="ECO:0000256" key="4">
    <source>
        <dbReference type="ARBA" id="ARBA00022691"/>
    </source>
</evidence>
<comment type="function">
    <text evidence="5">Methylation of the membrane-bound methyl-accepting chemotaxis proteins (MCP) to form gamma-glutamyl methyl ester residues in MCP.</text>
</comment>
<dbReference type="Gene3D" id="3.40.50.150">
    <property type="entry name" value="Vaccinia Virus protein VP39"/>
    <property type="match status" value="1"/>
</dbReference>
<dbReference type="InterPro" id="IPR000780">
    <property type="entry name" value="CheR_MeTrfase"/>
</dbReference>
<dbReference type="EMBL" id="JAXLPB010000001">
    <property type="protein sequence ID" value="MDY8107779.1"/>
    <property type="molecule type" value="Genomic_DNA"/>
</dbReference>
<gene>
    <name evidence="8" type="ORF">U0C82_01285</name>
</gene>
<comment type="caution">
    <text evidence="8">The sequence shown here is derived from an EMBL/GenBank/DDBJ whole genome shotgun (WGS) entry which is preliminary data.</text>
</comment>
<name>A0ABU5HXB4_9HYPH</name>
<comment type="catalytic activity">
    <reaction evidence="1 5">
        <text>L-glutamyl-[protein] + S-adenosyl-L-methionine = [protein]-L-glutamate 5-O-methyl ester + S-adenosyl-L-homocysteine</text>
        <dbReference type="Rhea" id="RHEA:24452"/>
        <dbReference type="Rhea" id="RHEA-COMP:10208"/>
        <dbReference type="Rhea" id="RHEA-COMP:10311"/>
        <dbReference type="ChEBI" id="CHEBI:29973"/>
        <dbReference type="ChEBI" id="CHEBI:57856"/>
        <dbReference type="ChEBI" id="CHEBI:59789"/>
        <dbReference type="ChEBI" id="CHEBI:82795"/>
        <dbReference type="EC" id="2.1.1.80"/>
    </reaction>
</comment>
<dbReference type="PROSITE" id="PS50123">
    <property type="entry name" value="CHER"/>
    <property type="match status" value="1"/>
</dbReference>
<dbReference type="InterPro" id="IPR029063">
    <property type="entry name" value="SAM-dependent_MTases_sf"/>
</dbReference>
<dbReference type="InterPro" id="IPR022642">
    <property type="entry name" value="CheR_C"/>
</dbReference>
<keyword evidence="3 5" id="KW-0808">Transferase</keyword>
<evidence type="ECO:0000256" key="3">
    <source>
        <dbReference type="ARBA" id="ARBA00022679"/>
    </source>
</evidence>
<proteinExistence type="predicted"/>
<feature type="region of interest" description="Disordered" evidence="6">
    <location>
        <begin position="1"/>
        <end position="29"/>
    </location>
</feature>
<dbReference type="Proteomes" id="UP001294412">
    <property type="component" value="Unassembled WGS sequence"/>
</dbReference>
<dbReference type="Gene3D" id="1.10.155.10">
    <property type="entry name" value="Chemotaxis receptor methyltransferase CheR, N-terminal domain"/>
    <property type="match status" value="1"/>
</dbReference>
<accession>A0ABU5HXB4</accession>
<dbReference type="PANTHER" id="PTHR24422:SF19">
    <property type="entry name" value="CHEMOTAXIS PROTEIN METHYLTRANSFERASE"/>
    <property type="match status" value="1"/>
</dbReference>
<protein>
    <recommendedName>
        <fullName evidence="5">Chemotaxis protein methyltransferase</fullName>
        <ecNumber evidence="5">2.1.1.80</ecNumber>
    </recommendedName>
</protein>
<dbReference type="Pfam" id="PF01739">
    <property type="entry name" value="CheR"/>
    <property type="match status" value="1"/>
</dbReference>
<dbReference type="SMART" id="SM00138">
    <property type="entry name" value="MeTrc"/>
    <property type="match status" value="1"/>
</dbReference>
<dbReference type="RefSeq" id="WP_322185097.1">
    <property type="nucleotide sequence ID" value="NZ_JAXLPB010000001.1"/>
</dbReference>
<keyword evidence="9" id="KW-1185">Reference proteome</keyword>
<sequence>MTMAGSAARHGMAGAKAESGGGARSDRANEYDLSDKDFRTIAAIIYDDAGIVLKPLKMALVYSRLARRVRALGLAGFGDYCNLVSSDAGHPERREMLAALTTNVTNFFRENHHFEHMRDVTLPPLLEAARQGGRVRFWSAGCSNGHEPYSIAMTILSLMPDANKYDIKILASDIDPYVVAFGRAGIYDAAAVEPIPMALRKRWFVSHEGGAHYKVVAEMQNLVSFRELNLIGQWPMTGVFQAIFCRNVLIYFDEATRETVWHRFCDYLDPAGFLYVGHSERVSGAASLRLATEASTTYRLRGEAR</sequence>
<dbReference type="InterPro" id="IPR026024">
    <property type="entry name" value="Chemotaxis_MeTrfase_CheR"/>
</dbReference>
<reference evidence="8 9" key="1">
    <citation type="submission" date="2023-12" db="EMBL/GenBank/DDBJ databases">
        <title>Description of Novel Strain Fulvimarina sp. 2208YS6-2-32 isolated from Uroteuthis (Photololigo) edulis.</title>
        <authorList>
            <person name="Park J.-S."/>
        </authorList>
    </citation>
    <scope>NUCLEOTIDE SEQUENCE [LARGE SCALE GENOMIC DNA]</scope>
    <source>
        <strain evidence="8 9">2208YS6-2-32</strain>
    </source>
</reference>
<evidence type="ECO:0000313" key="8">
    <source>
        <dbReference type="EMBL" id="MDY8107779.1"/>
    </source>
</evidence>